<organism evidence="4 5">
    <name type="scientific">Latilactobacillus curvatus</name>
    <name type="common">Lactobacillus curvatus</name>
    <dbReference type="NCBI Taxonomy" id="28038"/>
    <lineage>
        <taxon>Bacteria</taxon>
        <taxon>Bacillati</taxon>
        <taxon>Bacillota</taxon>
        <taxon>Bacilli</taxon>
        <taxon>Lactobacillales</taxon>
        <taxon>Lactobacillaceae</taxon>
        <taxon>Latilactobacillus</taxon>
    </lineage>
</organism>
<dbReference type="GO" id="GO:0042742">
    <property type="term" value="P:defense response to bacterium"/>
    <property type="evidence" value="ECO:0007669"/>
    <property type="project" value="UniProtKB-KW"/>
</dbReference>
<dbReference type="NCBIfam" id="TIGR01847">
    <property type="entry name" value="bacteriocin_sig"/>
    <property type="match status" value="1"/>
</dbReference>
<dbReference type="RefSeq" id="WP_116843609.1">
    <property type="nucleotide sequence ID" value="NZ_CP031003.1"/>
</dbReference>
<gene>
    <name evidence="4" type="ORF">DT351_06525</name>
</gene>
<sequence length="35" mass="3747">MKKELLNKNEMSKIIGGKINWGNVGGSCVGGAVKW</sequence>
<evidence type="ECO:0000256" key="3">
    <source>
        <dbReference type="ARBA" id="ARBA00023048"/>
    </source>
</evidence>
<evidence type="ECO:0000256" key="1">
    <source>
        <dbReference type="ARBA" id="ARBA00022529"/>
    </source>
</evidence>
<dbReference type="EMBL" id="CP031003">
    <property type="protein sequence ID" value="AXN36037.1"/>
    <property type="molecule type" value="Genomic_DNA"/>
</dbReference>
<evidence type="ECO:0000313" key="4">
    <source>
        <dbReference type="EMBL" id="AXN36037.1"/>
    </source>
</evidence>
<evidence type="ECO:0000313" key="5">
    <source>
        <dbReference type="Proteomes" id="UP000257607"/>
    </source>
</evidence>
<accession>A0A385AEG1</accession>
<keyword evidence="2" id="KW-0044">Antibiotic</keyword>
<name>A0A385AEG1_LATCU</name>
<dbReference type="AlphaFoldDB" id="A0A385AEG1"/>
<protein>
    <submittedName>
        <fullName evidence="4">Bacteriocin</fullName>
    </submittedName>
</protein>
<reference evidence="4 5" key="1">
    <citation type="submission" date="2018-07" db="EMBL/GenBank/DDBJ databases">
        <title>Lactobacillus curvatus genome sequence.</title>
        <authorList>
            <person name="Prechtl R."/>
        </authorList>
    </citation>
    <scope>NUCLEOTIDE SEQUENCE [LARGE SCALE GENOMIC DNA]</scope>
    <source>
        <strain evidence="4 5">TMW 1.1928</strain>
    </source>
</reference>
<keyword evidence="1" id="KW-0929">Antimicrobial</keyword>
<dbReference type="InterPro" id="IPR010133">
    <property type="entry name" value="Bacteriocin_signal_seq"/>
</dbReference>
<proteinExistence type="predicted"/>
<dbReference type="Proteomes" id="UP000257607">
    <property type="component" value="Chromosome"/>
</dbReference>
<dbReference type="GO" id="GO:0031640">
    <property type="term" value="P:killing of cells of another organism"/>
    <property type="evidence" value="ECO:0007669"/>
    <property type="project" value="UniProtKB-KW"/>
</dbReference>
<keyword evidence="3" id="KW-0078">Bacteriocin</keyword>
<evidence type="ECO:0000256" key="2">
    <source>
        <dbReference type="ARBA" id="ARBA00023022"/>
    </source>
</evidence>